<dbReference type="PANTHER" id="PTHR37840">
    <property type="entry name" value="L-FUCOSE ISOMERASE"/>
    <property type="match status" value="1"/>
</dbReference>
<dbReference type="Proteomes" id="UP001170954">
    <property type="component" value="Unassembled WGS sequence"/>
</dbReference>
<dbReference type="EMBL" id="JACAGK010000002">
    <property type="protein sequence ID" value="MDM1046877.1"/>
    <property type="molecule type" value="Genomic_DNA"/>
</dbReference>
<evidence type="ECO:0000256" key="2">
    <source>
        <dbReference type="ARBA" id="ARBA00023277"/>
    </source>
</evidence>
<reference evidence="3" key="2">
    <citation type="journal article" date="2022" name="Sci. Total Environ.">
        <title>Prevalence, transmission, and molecular epidemiology of tet(X)-positive bacteria among humans, animals, and environmental niches in China: An epidemiological, and genomic-based study.</title>
        <authorList>
            <person name="Dong N."/>
            <person name="Zeng Y."/>
            <person name="Cai C."/>
            <person name="Sun C."/>
            <person name="Lu J."/>
            <person name="Liu C."/>
            <person name="Zhou H."/>
            <person name="Sun Q."/>
            <person name="Shu L."/>
            <person name="Wang H."/>
            <person name="Wang Y."/>
            <person name="Wang S."/>
            <person name="Wu C."/>
            <person name="Chan E.W."/>
            <person name="Chen G."/>
            <person name="Shen Z."/>
            <person name="Chen S."/>
            <person name="Zhang R."/>
        </authorList>
    </citation>
    <scope>NUCLEOTIDE SEQUENCE</scope>
    <source>
        <strain evidence="3">R1692</strain>
    </source>
</reference>
<dbReference type="InterPro" id="IPR005763">
    <property type="entry name" value="Fucose_isomerase"/>
</dbReference>
<keyword evidence="1 3" id="KW-0413">Isomerase</keyword>
<accession>A0ABT7NI57</accession>
<name>A0ABT7NI57_9SPHI</name>
<dbReference type="SUPFAM" id="SSF53743">
    <property type="entry name" value="FucI/AraA N-terminal and middle domains"/>
    <property type="match status" value="1"/>
</dbReference>
<gene>
    <name evidence="3" type="ORF">HX018_01245</name>
</gene>
<dbReference type="InterPro" id="IPR009015">
    <property type="entry name" value="Fucose_isomerase_N/cen_sf"/>
</dbReference>
<keyword evidence="4" id="KW-1185">Reference proteome</keyword>
<organism evidence="3 4">
    <name type="scientific">Sphingobacterium hotanense</name>
    <dbReference type="NCBI Taxonomy" id="649196"/>
    <lineage>
        <taxon>Bacteria</taxon>
        <taxon>Pseudomonadati</taxon>
        <taxon>Bacteroidota</taxon>
        <taxon>Sphingobacteriia</taxon>
        <taxon>Sphingobacteriales</taxon>
        <taxon>Sphingobacteriaceae</taxon>
        <taxon>Sphingobacterium</taxon>
    </lineage>
</organism>
<dbReference type="RefSeq" id="WP_286650212.1">
    <property type="nucleotide sequence ID" value="NZ_JACAGK010000002.1"/>
</dbReference>
<comment type="caution">
    <text evidence="3">The sequence shown here is derived from an EMBL/GenBank/DDBJ whole genome shotgun (WGS) entry which is preliminary data.</text>
</comment>
<proteinExistence type="predicted"/>
<evidence type="ECO:0000256" key="1">
    <source>
        <dbReference type="ARBA" id="ARBA00023235"/>
    </source>
</evidence>
<evidence type="ECO:0000313" key="4">
    <source>
        <dbReference type="Proteomes" id="UP001170954"/>
    </source>
</evidence>
<evidence type="ECO:0000313" key="3">
    <source>
        <dbReference type="EMBL" id="MDM1046877.1"/>
    </source>
</evidence>
<dbReference type="GO" id="GO:0016853">
    <property type="term" value="F:isomerase activity"/>
    <property type="evidence" value="ECO:0007669"/>
    <property type="project" value="UniProtKB-KW"/>
</dbReference>
<reference evidence="3" key="1">
    <citation type="submission" date="2020-06" db="EMBL/GenBank/DDBJ databases">
        <authorList>
            <person name="Dong N."/>
        </authorList>
    </citation>
    <scope>NUCLEOTIDE SEQUENCE</scope>
    <source>
        <strain evidence="3">R1692</strain>
    </source>
</reference>
<keyword evidence="2" id="KW-0119">Carbohydrate metabolism</keyword>
<protein>
    <submittedName>
        <fullName evidence="3">Fucose isomerase</fullName>
    </submittedName>
</protein>
<sequence length="531" mass="59719">MENQAFLVCSGDLRPSANLSCWPTQQAMEEKLSQALAGFGWHIKRAHDFNPEKGHGFIDYQIEGLRVFREIDPNAPLIVAESVWQYSQHILAGLISHHGPILIIANWDGQFPGLVGALNLTGSLTKANVKYSFLWSEDFEDSFFLDGLQEWLETGTINHINKHVRKFDRREVRSDYAQIADDLSSHVLKSKVIMGVFDEGCMGMFNAIVPDHLLHPLGFFKERLSQSTLYAKMLTITDDEALLVLNWLLEKGVNFHWGADEDTELTTKQSLEQCKMYVAALRLADEYGCGTIGIQYQQGLKDLVAASDLVEGLLNNTERPPVNNEVGREILAGEALPHFNEVDECAGIDSYITYHLWRKFGMEGDNTLHDLRYGAPYKLDGNEEFVWVLLISGAAPASHFINGYAGAESLRQPSMFFKKGGGTLRGISQPGNIVWSRIFIEDNVLKADVGTGRVPLLPTEETERRWNMTNPEWPIMHAVFNGVSRDQMMAKHKSNHVQVVYVDDEHDCEQMALAKARSFENLGIQVNICGF</sequence>
<dbReference type="PANTHER" id="PTHR37840:SF1">
    <property type="entry name" value="L-FUCOSE ISOMERASE"/>
    <property type="match status" value="1"/>
</dbReference>